<evidence type="ECO:0000313" key="2">
    <source>
        <dbReference type="EMBL" id="HER95715.1"/>
    </source>
</evidence>
<dbReference type="Gene3D" id="1.10.3210.10">
    <property type="entry name" value="Hypothetical protein af1432"/>
    <property type="match status" value="1"/>
</dbReference>
<dbReference type="AlphaFoldDB" id="A0A7V2AZW5"/>
<evidence type="ECO:0000259" key="1">
    <source>
        <dbReference type="PROSITE" id="PS51833"/>
    </source>
</evidence>
<dbReference type="InterPro" id="IPR006675">
    <property type="entry name" value="HDIG_dom"/>
</dbReference>
<dbReference type="SUPFAM" id="SSF109604">
    <property type="entry name" value="HD-domain/PDEase-like"/>
    <property type="match status" value="1"/>
</dbReference>
<dbReference type="PROSITE" id="PS51833">
    <property type="entry name" value="HDOD"/>
    <property type="match status" value="1"/>
</dbReference>
<dbReference type="EMBL" id="DSGB01000004">
    <property type="protein sequence ID" value="HER95715.1"/>
    <property type="molecule type" value="Genomic_DNA"/>
</dbReference>
<accession>A0A7V2AZW5</accession>
<dbReference type="InterPro" id="IPR013976">
    <property type="entry name" value="HDOD"/>
</dbReference>
<comment type="caution">
    <text evidence="2">The sequence shown here is derived from an EMBL/GenBank/DDBJ whole genome shotgun (WGS) entry which is preliminary data.</text>
</comment>
<protein>
    <submittedName>
        <fullName evidence="2">HDOD domain-containing protein</fullName>
    </submittedName>
</protein>
<proteinExistence type="predicted"/>
<feature type="domain" description="HDOD" evidence="1">
    <location>
        <begin position="16"/>
        <end position="212"/>
    </location>
</feature>
<sequence length="397" mass="43817">MAAPIPDYILESVRSLPPLPAAVERLLALSREPEVDFRKVIQVIESDPALTARMLRAANSAFYGVSRRVQTVQQAIVLLGHEAVINLALGISVLNLKRNLLKQWPGDPSAFWRHSITVALLARELARALHCANSEEAFVAGLLHDIGKLVLLTHHGVVYAQALLAARQGPEPLHVLERELFEVDHAVAGYALCLHWHLPDTLAQAVAEHHAEQPPATRTTAELVYEANELAKRLGLGESGNAFTTLRTGPMPPHRRLPFDRFVDQVHQLLEELAHIESLLEGVTQPEAPPSLPVRMRGIVHLHLRDPHVIDLFRIVLWSMGYEAIVVGETEVVTPHASRLLGLVADASLPATRRVVYLQQGIPVLDVPFPPSAIYVDLPALRRRLTQMLMQQTVAAA</sequence>
<dbReference type="InterPro" id="IPR052340">
    <property type="entry name" value="RNase_Y/CdgJ"/>
</dbReference>
<gene>
    <name evidence="2" type="ORF">ENO59_04260</name>
</gene>
<dbReference type="SMART" id="SM00471">
    <property type="entry name" value="HDc"/>
    <property type="match status" value="1"/>
</dbReference>
<dbReference type="PANTHER" id="PTHR33525">
    <property type="match status" value="1"/>
</dbReference>
<organism evidence="2">
    <name type="scientific">Rhodothermus marinus</name>
    <name type="common">Rhodothermus obamensis</name>
    <dbReference type="NCBI Taxonomy" id="29549"/>
    <lineage>
        <taxon>Bacteria</taxon>
        <taxon>Pseudomonadati</taxon>
        <taxon>Rhodothermota</taxon>
        <taxon>Rhodothermia</taxon>
        <taxon>Rhodothermales</taxon>
        <taxon>Rhodothermaceae</taxon>
        <taxon>Rhodothermus</taxon>
    </lineage>
</organism>
<dbReference type="PANTHER" id="PTHR33525:SF3">
    <property type="entry name" value="RIBONUCLEASE Y"/>
    <property type="match status" value="1"/>
</dbReference>
<reference evidence="2" key="1">
    <citation type="journal article" date="2020" name="mSystems">
        <title>Genome- and Community-Level Interaction Insights into Carbon Utilization and Element Cycling Functions of Hydrothermarchaeota in Hydrothermal Sediment.</title>
        <authorList>
            <person name="Zhou Z."/>
            <person name="Liu Y."/>
            <person name="Xu W."/>
            <person name="Pan J."/>
            <person name="Luo Z.H."/>
            <person name="Li M."/>
        </authorList>
    </citation>
    <scope>NUCLEOTIDE SEQUENCE [LARGE SCALE GENOMIC DNA]</scope>
    <source>
        <strain evidence="2">SpSt-143</strain>
    </source>
</reference>
<dbReference type="InterPro" id="IPR003607">
    <property type="entry name" value="HD/PDEase_dom"/>
</dbReference>
<dbReference type="Pfam" id="PF08668">
    <property type="entry name" value="HDOD"/>
    <property type="match status" value="1"/>
</dbReference>
<dbReference type="NCBIfam" id="TIGR00277">
    <property type="entry name" value="HDIG"/>
    <property type="match status" value="1"/>
</dbReference>
<dbReference type="CDD" id="cd00077">
    <property type="entry name" value="HDc"/>
    <property type="match status" value="1"/>
</dbReference>
<name>A0A7V2AZW5_RHOMR</name>